<keyword evidence="2" id="KW-1185">Reference proteome</keyword>
<accession>A0A4V2VSW5</accession>
<dbReference type="EMBL" id="SMBU01000002">
    <property type="protein sequence ID" value="TCV03940.1"/>
    <property type="molecule type" value="Genomic_DNA"/>
</dbReference>
<name>A0A4V2VSW5_ROSSA</name>
<evidence type="ECO:0008006" key="3">
    <source>
        <dbReference type="Google" id="ProtNLM"/>
    </source>
</evidence>
<proteinExistence type="predicted"/>
<reference evidence="1 2" key="1">
    <citation type="submission" date="2019-03" db="EMBL/GenBank/DDBJ databases">
        <title>Genomic Encyclopedia of Type Strains, Phase IV (KMG-IV): sequencing the most valuable type-strain genomes for metagenomic binning, comparative biology and taxonomic classification.</title>
        <authorList>
            <person name="Goeker M."/>
        </authorList>
    </citation>
    <scope>NUCLEOTIDE SEQUENCE [LARGE SCALE GENOMIC DNA]</scope>
    <source>
        <strain evidence="1 2">DSM 654</strain>
    </source>
</reference>
<dbReference type="RefSeq" id="WP_277592379.1">
    <property type="nucleotide sequence ID" value="NZ_SGUF01000009.1"/>
</dbReference>
<sequence length="135" mass="15249">MQMAAWQLMACETVIRTVNEFEKVTLDLRQVGSSLRVDDARSGLRSGQEVWATEAGGEPIQIAWEWTEIQPDVVALFDPMNILCNVALIDGEGHTLARSKRMLHLNNIVHQLSWRECIDRLKSRHRIGSPAQASQ</sequence>
<organism evidence="1 2">
    <name type="scientific">Roseateles saccharophilus</name>
    <name type="common">Pseudomonas saccharophila</name>
    <dbReference type="NCBI Taxonomy" id="304"/>
    <lineage>
        <taxon>Bacteria</taxon>
        <taxon>Pseudomonadati</taxon>
        <taxon>Pseudomonadota</taxon>
        <taxon>Betaproteobacteria</taxon>
        <taxon>Burkholderiales</taxon>
        <taxon>Sphaerotilaceae</taxon>
        <taxon>Roseateles</taxon>
    </lineage>
</organism>
<gene>
    <name evidence="1" type="ORF">EV671_1002209</name>
</gene>
<dbReference type="AlphaFoldDB" id="A0A4V2VSW5"/>
<comment type="caution">
    <text evidence="1">The sequence shown here is derived from an EMBL/GenBank/DDBJ whole genome shotgun (WGS) entry which is preliminary data.</text>
</comment>
<protein>
    <recommendedName>
        <fullName evidence="3">DUF4902 domain-containing protein</fullName>
    </recommendedName>
</protein>
<evidence type="ECO:0000313" key="1">
    <source>
        <dbReference type="EMBL" id="TCV03940.1"/>
    </source>
</evidence>
<dbReference type="Proteomes" id="UP000295110">
    <property type="component" value="Unassembled WGS sequence"/>
</dbReference>
<dbReference type="Gene3D" id="3.10.450.610">
    <property type="match status" value="1"/>
</dbReference>
<evidence type="ECO:0000313" key="2">
    <source>
        <dbReference type="Proteomes" id="UP000295110"/>
    </source>
</evidence>